<comment type="caution">
    <text evidence="2">The sequence shown here is derived from an EMBL/GenBank/DDBJ whole genome shotgun (WGS) entry which is preliminary data.</text>
</comment>
<organism evidence="2 3">
    <name type="scientific">Amycolatopsis taiwanensis</name>
    <dbReference type="NCBI Taxonomy" id="342230"/>
    <lineage>
        <taxon>Bacteria</taxon>
        <taxon>Bacillati</taxon>
        <taxon>Actinomycetota</taxon>
        <taxon>Actinomycetes</taxon>
        <taxon>Pseudonocardiales</taxon>
        <taxon>Pseudonocardiaceae</taxon>
        <taxon>Amycolatopsis</taxon>
    </lineage>
</organism>
<keyword evidence="1" id="KW-1133">Transmembrane helix</keyword>
<feature type="transmembrane region" description="Helical" evidence="1">
    <location>
        <begin position="25"/>
        <end position="43"/>
    </location>
</feature>
<dbReference type="InterPro" id="IPR025443">
    <property type="entry name" value="DUF4307"/>
</dbReference>
<evidence type="ECO:0000256" key="1">
    <source>
        <dbReference type="SAM" id="Phobius"/>
    </source>
</evidence>
<dbReference type="Proteomes" id="UP001165136">
    <property type="component" value="Unassembled WGS sequence"/>
</dbReference>
<protein>
    <recommendedName>
        <fullName evidence="4">DUF4307 domain-containing protein</fullName>
    </recommendedName>
</protein>
<evidence type="ECO:0000313" key="3">
    <source>
        <dbReference type="Proteomes" id="UP001165136"/>
    </source>
</evidence>
<name>A0A9W6QYM1_9PSEU</name>
<dbReference type="AlphaFoldDB" id="A0A9W6QYM1"/>
<dbReference type="EMBL" id="BSTI01000002">
    <property type="protein sequence ID" value="GLY64407.1"/>
    <property type="molecule type" value="Genomic_DNA"/>
</dbReference>
<keyword evidence="3" id="KW-1185">Reference proteome</keyword>
<sequence>MSTRALPEGRYGRVRDRAPRRWRKWVFTAAGLVLGVVVTWVAYVNIGPAPISADRLSYANRPGNVMELTINVVRDDESRPGVCIVRTRDKSGAESGRKEVFVPPGNNQSLQTTLIHSTDLPVMADIFGCSYTVPPYLSRN</sequence>
<evidence type="ECO:0008006" key="4">
    <source>
        <dbReference type="Google" id="ProtNLM"/>
    </source>
</evidence>
<keyword evidence="1" id="KW-0472">Membrane</keyword>
<dbReference type="Pfam" id="PF14155">
    <property type="entry name" value="DUF4307"/>
    <property type="match status" value="1"/>
</dbReference>
<gene>
    <name evidence="2" type="ORF">Atai01_10260</name>
</gene>
<proteinExistence type="predicted"/>
<accession>A0A9W6QYM1</accession>
<evidence type="ECO:0000313" key="2">
    <source>
        <dbReference type="EMBL" id="GLY64407.1"/>
    </source>
</evidence>
<keyword evidence="1" id="KW-0812">Transmembrane</keyword>
<reference evidence="2" key="1">
    <citation type="submission" date="2023-03" db="EMBL/GenBank/DDBJ databases">
        <title>Amycolatopsis taiwanensis NBRC 103393.</title>
        <authorList>
            <person name="Ichikawa N."/>
            <person name="Sato H."/>
            <person name="Tonouchi N."/>
        </authorList>
    </citation>
    <scope>NUCLEOTIDE SEQUENCE</scope>
    <source>
        <strain evidence="2">NBRC 103393</strain>
    </source>
</reference>